<name>A0A0H5QKS3_9ZZZZ</name>
<organism evidence="2">
    <name type="scientific">uncultured prokaryote</name>
    <dbReference type="NCBI Taxonomy" id="198431"/>
    <lineage>
        <taxon>unclassified sequences</taxon>
        <taxon>environmental samples</taxon>
    </lineage>
</organism>
<dbReference type="AlphaFoldDB" id="A0A0H5QKS3"/>
<protein>
    <submittedName>
        <fullName evidence="2">Uncharacterized protein</fullName>
    </submittedName>
</protein>
<reference evidence="2" key="1">
    <citation type="submission" date="2015-06" db="EMBL/GenBank/DDBJ databases">
        <authorList>
            <person name="Joergensen T."/>
        </authorList>
    </citation>
    <scope>NUCLEOTIDE SEQUENCE</scope>
    <source>
        <plasmid evidence="2">pRGFK1072</plasmid>
    </source>
</reference>
<dbReference type="EMBL" id="LN853653">
    <property type="protein sequence ID" value="CRY96377.1"/>
    <property type="molecule type" value="Genomic_DNA"/>
</dbReference>
<keyword evidence="2" id="KW-0614">Plasmid</keyword>
<evidence type="ECO:0000313" key="2">
    <source>
        <dbReference type="EMBL" id="CRY96377.1"/>
    </source>
</evidence>
<accession>A0A0H5QKS3</accession>
<reference evidence="2" key="2">
    <citation type="submission" date="2015-07" db="EMBL/GenBank/DDBJ databases">
        <title>Plasmids, circular viruses and viroids from rat gut.</title>
        <authorList>
            <person name="Jorgensen T.J."/>
            <person name="Hansen M.A."/>
            <person name="Xu Z."/>
            <person name="Tabak M.A."/>
            <person name="Sorensen S.J."/>
            <person name="Hansen L.H."/>
        </authorList>
    </citation>
    <scope>NUCLEOTIDE SEQUENCE</scope>
    <source>
        <plasmid evidence="2">pRGFK1072</plasmid>
    </source>
</reference>
<evidence type="ECO:0000256" key="1">
    <source>
        <dbReference type="SAM" id="MobiDB-lite"/>
    </source>
</evidence>
<feature type="compositionally biased region" description="Basic residues" evidence="1">
    <location>
        <begin position="113"/>
        <end position="123"/>
    </location>
</feature>
<proteinExistence type="predicted"/>
<sequence>MTDRIRTTISLPQDVYEVFKQMADVSGTSVSRCMGDWLAETAEGAQHVSMQLQRAREVSKRGIKELHAALMSGDTVDVLIRDEAGPEGVRRVSDARPPAPSTPYSNTGLKSPAGRKTRGGKTS</sequence>
<geneLocation type="plasmid" evidence="2">
    <name>pRGFK1072</name>
</geneLocation>
<feature type="region of interest" description="Disordered" evidence="1">
    <location>
        <begin position="86"/>
        <end position="123"/>
    </location>
</feature>